<sequence length="80" mass="8962">MNKSKVVVVPNVYHDESLISYIYRLADVNNLDKAWIYESLGINLSKIRTHGFQLGNEKIDTSILADITGIDQIVLDGLSI</sequence>
<dbReference type="EMBL" id="JAOQIO010000086">
    <property type="protein sequence ID" value="MCU6794853.1"/>
    <property type="molecule type" value="Genomic_DNA"/>
</dbReference>
<comment type="caution">
    <text evidence="1">The sequence shown here is derived from an EMBL/GenBank/DDBJ whole genome shotgun (WGS) entry which is preliminary data.</text>
</comment>
<dbReference type="RefSeq" id="WP_262685945.1">
    <property type="nucleotide sequence ID" value="NZ_JAOQIO010000086.1"/>
</dbReference>
<name>A0ABT2UJN2_9BACL</name>
<reference evidence="1 2" key="1">
    <citation type="submission" date="2022-09" db="EMBL/GenBank/DDBJ databases">
        <authorList>
            <person name="Han X.L."/>
            <person name="Wang Q."/>
            <person name="Lu T."/>
        </authorList>
    </citation>
    <scope>NUCLEOTIDE SEQUENCE [LARGE SCALE GENOMIC DNA]</scope>
    <source>
        <strain evidence="1 2">WQ 127069</strain>
    </source>
</reference>
<dbReference type="Proteomes" id="UP001652445">
    <property type="component" value="Unassembled WGS sequence"/>
</dbReference>
<evidence type="ECO:0000313" key="2">
    <source>
        <dbReference type="Proteomes" id="UP001652445"/>
    </source>
</evidence>
<evidence type="ECO:0000313" key="1">
    <source>
        <dbReference type="EMBL" id="MCU6794853.1"/>
    </source>
</evidence>
<accession>A0ABT2UJN2</accession>
<gene>
    <name evidence="1" type="ORF">OB236_22325</name>
</gene>
<organism evidence="1 2">
    <name type="scientific">Paenibacillus baimaensis</name>
    <dbReference type="NCBI Taxonomy" id="2982185"/>
    <lineage>
        <taxon>Bacteria</taxon>
        <taxon>Bacillati</taxon>
        <taxon>Bacillota</taxon>
        <taxon>Bacilli</taxon>
        <taxon>Bacillales</taxon>
        <taxon>Paenibacillaceae</taxon>
        <taxon>Paenibacillus</taxon>
    </lineage>
</organism>
<protein>
    <submittedName>
        <fullName evidence="1">TniQ family protein</fullName>
    </submittedName>
</protein>
<keyword evidence="2" id="KW-1185">Reference proteome</keyword>
<proteinExistence type="predicted"/>